<keyword evidence="2" id="KW-1185">Reference proteome</keyword>
<dbReference type="AlphaFoldDB" id="A0AAD1XRY3"/>
<dbReference type="Proteomes" id="UP001295684">
    <property type="component" value="Unassembled WGS sequence"/>
</dbReference>
<sequence length="275" mass="33010">MDLSSLFSSKLLPLLGVAAIYPAAKLILQHNKKRKDDRVLFAVKKVLSQNKIQVESSKADPRSRSDFMHDPYYIPCKRYTDEFIIQVISDAFYEILMILFERETSLRDVRMKIFNQIGKKSGFTDQEYQELINIQLEIRDNLFNRMIGDLSKYLNKKKSDLEKLKSTEEYWQKTDEAYQRAMKKQKQLLSETVQDSLSLIEAQFSDYRLKEMDEYIKDTERMIFTSFMQRPEFETRKAFQKEFLKSMIIRSDEFYKKYSFSLEYMEAYFKYTQNE</sequence>
<reference evidence="1" key="1">
    <citation type="submission" date="2023-07" db="EMBL/GenBank/DDBJ databases">
        <authorList>
            <consortium name="AG Swart"/>
            <person name="Singh M."/>
            <person name="Singh A."/>
            <person name="Seah K."/>
            <person name="Emmerich C."/>
        </authorList>
    </citation>
    <scope>NUCLEOTIDE SEQUENCE</scope>
    <source>
        <strain evidence="1">DP1</strain>
    </source>
</reference>
<evidence type="ECO:0000313" key="1">
    <source>
        <dbReference type="EMBL" id="CAI2377742.1"/>
    </source>
</evidence>
<proteinExistence type="predicted"/>
<evidence type="ECO:0000313" key="2">
    <source>
        <dbReference type="Proteomes" id="UP001295684"/>
    </source>
</evidence>
<gene>
    <name evidence="1" type="ORF">ECRASSUSDP1_LOCUS19131</name>
</gene>
<comment type="caution">
    <text evidence="1">The sequence shown here is derived from an EMBL/GenBank/DDBJ whole genome shotgun (WGS) entry which is preliminary data.</text>
</comment>
<protein>
    <submittedName>
        <fullName evidence="1">Uncharacterized protein</fullName>
    </submittedName>
</protein>
<dbReference type="EMBL" id="CAMPGE010019407">
    <property type="protein sequence ID" value="CAI2377742.1"/>
    <property type="molecule type" value="Genomic_DNA"/>
</dbReference>
<accession>A0AAD1XRY3</accession>
<organism evidence="1 2">
    <name type="scientific">Euplotes crassus</name>
    <dbReference type="NCBI Taxonomy" id="5936"/>
    <lineage>
        <taxon>Eukaryota</taxon>
        <taxon>Sar</taxon>
        <taxon>Alveolata</taxon>
        <taxon>Ciliophora</taxon>
        <taxon>Intramacronucleata</taxon>
        <taxon>Spirotrichea</taxon>
        <taxon>Hypotrichia</taxon>
        <taxon>Euplotida</taxon>
        <taxon>Euplotidae</taxon>
        <taxon>Moneuplotes</taxon>
    </lineage>
</organism>
<name>A0AAD1XRY3_EUPCR</name>